<dbReference type="SUPFAM" id="SSF48403">
    <property type="entry name" value="Ankyrin repeat"/>
    <property type="match status" value="1"/>
</dbReference>
<keyword evidence="1" id="KW-0677">Repeat</keyword>
<dbReference type="InterPro" id="IPR002110">
    <property type="entry name" value="Ankyrin_rpt"/>
</dbReference>
<dbReference type="PANTHER" id="PTHR24198">
    <property type="entry name" value="ANKYRIN REPEAT AND PROTEIN KINASE DOMAIN-CONTAINING PROTEIN"/>
    <property type="match status" value="1"/>
</dbReference>
<accession>A0A9Q0L918</accession>
<dbReference type="Pfam" id="PF00023">
    <property type="entry name" value="Ank"/>
    <property type="match status" value="1"/>
</dbReference>
<evidence type="ECO:0000313" key="5">
    <source>
        <dbReference type="Proteomes" id="UP001149090"/>
    </source>
</evidence>
<dbReference type="PROSITE" id="PS50088">
    <property type="entry name" value="ANK_REPEAT"/>
    <property type="match status" value="5"/>
</dbReference>
<evidence type="ECO:0000256" key="1">
    <source>
        <dbReference type="ARBA" id="ARBA00022737"/>
    </source>
</evidence>
<evidence type="ECO:0000256" key="2">
    <source>
        <dbReference type="ARBA" id="ARBA00023043"/>
    </source>
</evidence>
<name>A0A9Q0L918_ANAIG</name>
<comment type="caution">
    <text evidence="4">The sequence shown here is derived from an EMBL/GenBank/DDBJ whole genome shotgun (WGS) entry which is preliminary data.</text>
</comment>
<dbReference type="Proteomes" id="UP001149090">
    <property type="component" value="Unassembled WGS sequence"/>
</dbReference>
<dbReference type="Gene3D" id="1.25.40.20">
    <property type="entry name" value="Ankyrin repeat-containing domain"/>
    <property type="match status" value="2"/>
</dbReference>
<dbReference type="PANTHER" id="PTHR24198:SF165">
    <property type="entry name" value="ANKYRIN REPEAT-CONTAINING PROTEIN-RELATED"/>
    <property type="match status" value="1"/>
</dbReference>
<protein>
    <submittedName>
        <fullName evidence="4">Cyclin-dependent kinase inhibitor 2c</fullName>
    </submittedName>
</protein>
<organism evidence="4 5">
    <name type="scientific">Anaeramoeba ignava</name>
    <name type="common">Anaerobic marine amoeba</name>
    <dbReference type="NCBI Taxonomy" id="1746090"/>
    <lineage>
        <taxon>Eukaryota</taxon>
        <taxon>Metamonada</taxon>
        <taxon>Anaeramoebidae</taxon>
        <taxon>Anaeramoeba</taxon>
    </lineage>
</organism>
<keyword evidence="2 3" id="KW-0040">ANK repeat</keyword>
<proteinExistence type="predicted"/>
<gene>
    <name evidence="4" type="ORF">M0811_13061</name>
</gene>
<dbReference type="AlphaFoldDB" id="A0A9Q0L918"/>
<evidence type="ECO:0000313" key="4">
    <source>
        <dbReference type="EMBL" id="KAJ5067283.1"/>
    </source>
</evidence>
<dbReference type="OrthoDB" id="9995210at2759"/>
<feature type="repeat" description="ANK" evidence="3">
    <location>
        <begin position="26"/>
        <end position="58"/>
    </location>
</feature>
<dbReference type="Gene3D" id="3.30.200.20">
    <property type="entry name" value="Phosphorylase Kinase, domain 1"/>
    <property type="match status" value="1"/>
</dbReference>
<feature type="repeat" description="ANK" evidence="3">
    <location>
        <begin position="124"/>
        <end position="156"/>
    </location>
</feature>
<dbReference type="EMBL" id="JAPDFW010000130">
    <property type="protein sequence ID" value="KAJ5067283.1"/>
    <property type="molecule type" value="Genomic_DNA"/>
</dbReference>
<dbReference type="PROSITE" id="PS50297">
    <property type="entry name" value="ANK_REP_REGION"/>
    <property type="match status" value="5"/>
</dbReference>
<reference evidence="4" key="1">
    <citation type="submission" date="2022-10" db="EMBL/GenBank/DDBJ databases">
        <title>Novel sulphate-reducing endosymbionts in the free-living metamonad Anaeramoeba.</title>
        <authorList>
            <person name="Jerlstrom-Hultqvist J."/>
            <person name="Cepicka I."/>
            <person name="Gallot-Lavallee L."/>
            <person name="Salas-Leiva D."/>
            <person name="Curtis B.A."/>
            <person name="Zahonova K."/>
            <person name="Pipaliya S."/>
            <person name="Dacks J."/>
            <person name="Roger A.J."/>
        </authorList>
    </citation>
    <scope>NUCLEOTIDE SEQUENCE</scope>
    <source>
        <strain evidence="4">BMAN</strain>
    </source>
</reference>
<sequence>MKNDIEAMKKKITSNAEEILEYQEEDGSNLLHYATENSQLDMIRLLIESGIKIDSQNKNGKSSLHIAVRGNMYDVVEQFIAYKADINIQNKDGFTPLFIAVQFNFYKIAELLLKNNANFQIFTQKLAPIHLAAANNNPSLVELLIHYGSDPNLISQEGKNAYHYTQSIFVQKILRSKMNSNNFPNYYKMDNIEIINEEISFLNSLIETQTYNFNETQIEKFFHLALTNRYPQLIQKILKILDLHNYKDKYDQSLLHYTVIENNNFLLKMILNNNGNPNIIGAKKQTPLHVAAEQGNLPAVIMLLKQGANYNAKDYKNRDPLNCSKSPATHFTLYSINKTYEIRRRQQSIKEILHIFISEMQPFIDSWIDINDLQIDRQIGKGINGISYLGKWNSKDVVIKNLS</sequence>
<dbReference type="Pfam" id="PF12796">
    <property type="entry name" value="Ank_2"/>
    <property type="match status" value="2"/>
</dbReference>
<dbReference type="SMART" id="SM00248">
    <property type="entry name" value="ANK"/>
    <property type="match status" value="6"/>
</dbReference>
<dbReference type="InterPro" id="IPR036770">
    <property type="entry name" value="Ankyrin_rpt-contain_sf"/>
</dbReference>
<feature type="repeat" description="ANK" evidence="3">
    <location>
        <begin position="283"/>
        <end position="315"/>
    </location>
</feature>
<feature type="repeat" description="ANK" evidence="3">
    <location>
        <begin position="59"/>
        <end position="91"/>
    </location>
</feature>
<evidence type="ECO:0000256" key="3">
    <source>
        <dbReference type="PROSITE-ProRule" id="PRU00023"/>
    </source>
</evidence>
<feature type="repeat" description="ANK" evidence="3">
    <location>
        <begin position="92"/>
        <end position="124"/>
    </location>
</feature>
<keyword evidence="5" id="KW-1185">Reference proteome</keyword>